<dbReference type="Proteomes" id="UP001597368">
    <property type="component" value="Unassembled WGS sequence"/>
</dbReference>
<gene>
    <name evidence="2" type="ORF">ACFSKW_51695</name>
</gene>
<dbReference type="RefSeq" id="WP_379582706.1">
    <property type="nucleotide sequence ID" value="NZ_JBHUFV010000098.1"/>
</dbReference>
<sequence>MREQLVRQAMAEAGVDALVLRPSPDFRFLGGTGEGFLVVTRGGPPVETGDPVPHIPRGARRVGVDDEMRVSELFGMRIDAELIPASAVLRDLRLRKSAQEVEAVGRAAATADSVMAAARELAWFGASEQEMARRLRVLLIESGCEEVVSVRVSAGEHTAAKEHRPTGRIINPGDALQVAVCGRWDGLCAEVARAFAVAEPPEDFEAMLSVVLAARTAALDSVRPGAPAEQIAARARQVIEDSGYGGFADVRGRGVGWGHEEAPSLSDGDALSDGMTLCVAPAIYLTGLFGARVADTVACAPGGAVLLSPSSPALHVLDA</sequence>
<evidence type="ECO:0000313" key="3">
    <source>
        <dbReference type="Proteomes" id="UP001597368"/>
    </source>
</evidence>
<dbReference type="SUPFAM" id="SSF53092">
    <property type="entry name" value="Creatinase/prolidase N-terminal domain"/>
    <property type="match status" value="1"/>
</dbReference>
<organism evidence="2 3">
    <name type="scientific">Nonomuraea mangrovi</name>
    <dbReference type="NCBI Taxonomy" id="2316207"/>
    <lineage>
        <taxon>Bacteria</taxon>
        <taxon>Bacillati</taxon>
        <taxon>Actinomycetota</taxon>
        <taxon>Actinomycetes</taxon>
        <taxon>Streptosporangiales</taxon>
        <taxon>Streptosporangiaceae</taxon>
        <taxon>Nonomuraea</taxon>
    </lineage>
</organism>
<comment type="caution">
    <text evidence="2">The sequence shown here is derived from an EMBL/GenBank/DDBJ whole genome shotgun (WGS) entry which is preliminary data.</text>
</comment>
<name>A0ABW4TFQ8_9ACTN</name>
<dbReference type="Pfam" id="PF00557">
    <property type="entry name" value="Peptidase_M24"/>
    <property type="match status" value="1"/>
</dbReference>
<feature type="domain" description="Peptidase M24" evidence="1">
    <location>
        <begin position="105"/>
        <end position="299"/>
    </location>
</feature>
<dbReference type="PANTHER" id="PTHR46112:SF3">
    <property type="entry name" value="AMINOPEPTIDASE YPDF"/>
    <property type="match status" value="1"/>
</dbReference>
<evidence type="ECO:0000259" key="1">
    <source>
        <dbReference type="Pfam" id="PF00557"/>
    </source>
</evidence>
<dbReference type="InterPro" id="IPR050659">
    <property type="entry name" value="Peptidase_M24B"/>
</dbReference>
<proteinExistence type="predicted"/>
<dbReference type="PANTHER" id="PTHR46112">
    <property type="entry name" value="AMINOPEPTIDASE"/>
    <property type="match status" value="1"/>
</dbReference>
<dbReference type="InterPro" id="IPR029149">
    <property type="entry name" value="Creatin/AminoP/Spt16_N"/>
</dbReference>
<evidence type="ECO:0000313" key="2">
    <source>
        <dbReference type="EMBL" id="MFD1939952.1"/>
    </source>
</evidence>
<dbReference type="InterPro" id="IPR036005">
    <property type="entry name" value="Creatinase/aminopeptidase-like"/>
</dbReference>
<accession>A0ABW4TFQ8</accession>
<dbReference type="SUPFAM" id="SSF55920">
    <property type="entry name" value="Creatinase/aminopeptidase"/>
    <property type="match status" value="1"/>
</dbReference>
<reference evidence="3" key="1">
    <citation type="journal article" date="2019" name="Int. J. Syst. Evol. Microbiol.">
        <title>The Global Catalogue of Microorganisms (GCM) 10K type strain sequencing project: providing services to taxonomists for standard genome sequencing and annotation.</title>
        <authorList>
            <consortium name="The Broad Institute Genomics Platform"/>
            <consortium name="The Broad Institute Genome Sequencing Center for Infectious Disease"/>
            <person name="Wu L."/>
            <person name="Ma J."/>
        </authorList>
    </citation>
    <scope>NUCLEOTIDE SEQUENCE [LARGE SCALE GENOMIC DNA]</scope>
    <source>
        <strain evidence="3">ICMP 6774ER</strain>
    </source>
</reference>
<dbReference type="EMBL" id="JBHUFV010000098">
    <property type="protein sequence ID" value="MFD1939952.1"/>
    <property type="molecule type" value="Genomic_DNA"/>
</dbReference>
<protein>
    <submittedName>
        <fullName evidence="2">M24 family metallopeptidase</fullName>
    </submittedName>
</protein>
<keyword evidence="3" id="KW-1185">Reference proteome</keyword>
<dbReference type="Gene3D" id="3.90.230.10">
    <property type="entry name" value="Creatinase/methionine aminopeptidase superfamily"/>
    <property type="match status" value="1"/>
</dbReference>
<dbReference type="InterPro" id="IPR000994">
    <property type="entry name" value="Pept_M24"/>
</dbReference>